<feature type="compositionally biased region" description="Basic and acidic residues" evidence="7">
    <location>
        <begin position="9"/>
        <end position="23"/>
    </location>
</feature>
<organism evidence="9 10">
    <name type="scientific">Marinobacter nitratireducens</name>
    <dbReference type="NCBI Taxonomy" id="1137280"/>
    <lineage>
        <taxon>Bacteria</taxon>
        <taxon>Pseudomonadati</taxon>
        <taxon>Pseudomonadota</taxon>
        <taxon>Gammaproteobacteria</taxon>
        <taxon>Pseudomonadales</taxon>
        <taxon>Marinobacteraceae</taxon>
        <taxon>Marinobacter</taxon>
    </lineage>
</organism>
<evidence type="ECO:0000256" key="4">
    <source>
        <dbReference type="ARBA" id="ARBA00022801"/>
    </source>
</evidence>
<dbReference type="GO" id="GO:0046872">
    <property type="term" value="F:metal ion binding"/>
    <property type="evidence" value="ECO:0007669"/>
    <property type="project" value="UniProtKB-KW"/>
</dbReference>
<dbReference type="STRING" id="1137280.D777_01652"/>
<keyword evidence="10" id="KW-1185">Reference proteome</keyword>
<evidence type="ECO:0000256" key="7">
    <source>
        <dbReference type="SAM" id="MobiDB-lite"/>
    </source>
</evidence>
<dbReference type="PROSITE" id="PS51462">
    <property type="entry name" value="NUDIX"/>
    <property type="match status" value="1"/>
</dbReference>
<comment type="cofactor">
    <cofactor evidence="2">
        <name>Mg(2+)</name>
        <dbReference type="ChEBI" id="CHEBI:18420"/>
    </cofactor>
</comment>
<dbReference type="SUPFAM" id="SSF55811">
    <property type="entry name" value="Nudix"/>
    <property type="match status" value="1"/>
</dbReference>
<evidence type="ECO:0000256" key="2">
    <source>
        <dbReference type="ARBA" id="ARBA00001946"/>
    </source>
</evidence>
<feature type="domain" description="Nudix hydrolase" evidence="8">
    <location>
        <begin position="1"/>
        <end position="105"/>
    </location>
</feature>
<dbReference type="GO" id="GO:0010945">
    <property type="term" value="F:coenzyme A diphosphatase activity"/>
    <property type="evidence" value="ECO:0007669"/>
    <property type="project" value="InterPro"/>
</dbReference>
<comment type="cofactor">
    <cofactor evidence="1">
        <name>Mn(2+)</name>
        <dbReference type="ChEBI" id="CHEBI:29035"/>
    </cofactor>
</comment>
<name>A0A072N2X9_9GAMM</name>
<keyword evidence="6" id="KW-0464">Manganese</keyword>
<keyword evidence="5" id="KW-0460">Magnesium</keyword>
<protein>
    <submittedName>
        <fullName evidence="9">MutT/nudix family protein</fullName>
    </submittedName>
</protein>
<feature type="region of interest" description="Disordered" evidence="7">
    <location>
        <begin position="1"/>
        <end position="23"/>
    </location>
</feature>
<evidence type="ECO:0000256" key="6">
    <source>
        <dbReference type="ARBA" id="ARBA00023211"/>
    </source>
</evidence>
<dbReference type="InterPro" id="IPR015797">
    <property type="entry name" value="NUDIX_hydrolase-like_dom_sf"/>
</dbReference>
<proteinExistence type="predicted"/>
<dbReference type="Proteomes" id="UP000035057">
    <property type="component" value="Unassembled WGS sequence"/>
</dbReference>
<accession>A0A072N2X9</accession>
<dbReference type="AlphaFoldDB" id="A0A072N2X9"/>
<dbReference type="InterPro" id="IPR000086">
    <property type="entry name" value="NUDIX_hydrolase_dom"/>
</dbReference>
<dbReference type="InterPro" id="IPR045121">
    <property type="entry name" value="CoAse"/>
</dbReference>
<evidence type="ECO:0000256" key="5">
    <source>
        <dbReference type="ARBA" id="ARBA00022842"/>
    </source>
</evidence>
<gene>
    <name evidence="9" type="ORF">D777_01652</name>
</gene>
<evidence type="ECO:0000259" key="8">
    <source>
        <dbReference type="PROSITE" id="PS51462"/>
    </source>
</evidence>
<reference evidence="9 10" key="1">
    <citation type="submission" date="2012-12" db="EMBL/GenBank/DDBJ databases">
        <title>Genome assembly of Marinobacter sp. AK21.</title>
        <authorList>
            <person name="Khatri I."/>
            <person name="Kumar R."/>
            <person name="Vaidya B."/>
            <person name="Subramanian S."/>
            <person name="Pinnaka A."/>
        </authorList>
    </citation>
    <scope>NUCLEOTIDE SEQUENCE [LARGE SCALE GENOMIC DNA]</scope>
    <source>
        <strain evidence="9 10">AK21</strain>
    </source>
</reference>
<dbReference type="PANTHER" id="PTHR12992">
    <property type="entry name" value="NUDIX HYDROLASE"/>
    <property type="match status" value="1"/>
</dbReference>
<dbReference type="PANTHER" id="PTHR12992:SF11">
    <property type="entry name" value="MITOCHONDRIAL COENZYME A DIPHOSPHATASE NUDT8"/>
    <property type="match status" value="1"/>
</dbReference>
<evidence type="ECO:0000313" key="10">
    <source>
        <dbReference type="Proteomes" id="UP000035057"/>
    </source>
</evidence>
<dbReference type="Pfam" id="PF00293">
    <property type="entry name" value="NUDIX"/>
    <property type="match status" value="1"/>
</dbReference>
<evidence type="ECO:0000256" key="3">
    <source>
        <dbReference type="ARBA" id="ARBA00022723"/>
    </source>
</evidence>
<sequence>MAFPGGRMQPDDSSPRAAAERETLEETGIDLARHGRFRARLSDLITRHHSRWRPMIVTPYVYEWSGPQTMTLNHEVENTVWVPMDYLAASENQGTLTWSTPLGALHLPCCRYQGYCIWGLSYSMLQELLKQSK</sequence>
<dbReference type="Gene3D" id="3.90.79.10">
    <property type="entry name" value="Nucleoside Triphosphate Pyrophosphohydrolase"/>
    <property type="match status" value="1"/>
</dbReference>
<evidence type="ECO:0000313" key="9">
    <source>
        <dbReference type="EMBL" id="KEF31303.1"/>
    </source>
</evidence>
<keyword evidence="3" id="KW-0479">Metal-binding</keyword>
<comment type="caution">
    <text evidence="9">The sequence shown here is derived from an EMBL/GenBank/DDBJ whole genome shotgun (WGS) entry which is preliminary data.</text>
</comment>
<keyword evidence="4" id="KW-0378">Hydrolase</keyword>
<dbReference type="PATRIC" id="fig|1137280.3.peg.1465"/>
<dbReference type="CDD" id="cd03426">
    <property type="entry name" value="NUDIX_CoAse_Nudt7"/>
    <property type="match status" value="1"/>
</dbReference>
<evidence type="ECO:0000256" key="1">
    <source>
        <dbReference type="ARBA" id="ARBA00001936"/>
    </source>
</evidence>
<dbReference type="EMBL" id="ANIE01000005">
    <property type="protein sequence ID" value="KEF31303.1"/>
    <property type="molecule type" value="Genomic_DNA"/>
</dbReference>